<feature type="chain" id="PRO_5010302067" evidence="1">
    <location>
        <begin position="22"/>
        <end position="68"/>
    </location>
</feature>
<evidence type="ECO:0000313" key="3">
    <source>
        <dbReference type="EMBL" id="OHU87125.1"/>
    </source>
</evidence>
<evidence type="ECO:0000259" key="2">
    <source>
        <dbReference type="PROSITE" id="PS50222"/>
    </source>
</evidence>
<feature type="signal peptide" evidence="1">
    <location>
        <begin position="1"/>
        <end position="21"/>
    </location>
</feature>
<comment type="caution">
    <text evidence="3">The sequence shown here is derived from an EMBL/GenBank/DDBJ whole genome shotgun (WGS) entry which is preliminary data.</text>
</comment>
<evidence type="ECO:0000256" key="1">
    <source>
        <dbReference type="SAM" id="SignalP"/>
    </source>
</evidence>
<dbReference type="STRING" id="1859457.BET10_00465"/>
<dbReference type="InterPro" id="IPR018247">
    <property type="entry name" value="EF_Hand_1_Ca_BS"/>
</dbReference>
<dbReference type="PROSITE" id="PS50222">
    <property type="entry name" value="EF_HAND_2"/>
    <property type="match status" value="1"/>
</dbReference>
<accession>A0A1S1MJD7</accession>
<dbReference type="InterPro" id="IPR002048">
    <property type="entry name" value="EF_hand_dom"/>
</dbReference>
<dbReference type="Gene3D" id="1.10.238.10">
    <property type="entry name" value="EF-hand"/>
    <property type="match status" value="1"/>
</dbReference>
<organism evidence="3 4">
    <name type="scientific">Pseudoalteromonas amylolytica</name>
    <dbReference type="NCBI Taxonomy" id="1859457"/>
    <lineage>
        <taxon>Bacteria</taxon>
        <taxon>Pseudomonadati</taxon>
        <taxon>Pseudomonadota</taxon>
        <taxon>Gammaproteobacteria</taxon>
        <taxon>Alteromonadales</taxon>
        <taxon>Pseudoalteromonadaceae</taxon>
        <taxon>Pseudoalteromonas</taxon>
    </lineage>
</organism>
<feature type="domain" description="EF-hand" evidence="2">
    <location>
        <begin position="41"/>
        <end position="68"/>
    </location>
</feature>
<dbReference type="PROSITE" id="PS00018">
    <property type="entry name" value="EF_HAND_1"/>
    <property type="match status" value="1"/>
</dbReference>
<dbReference type="AlphaFoldDB" id="A0A1S1MJD7"/>
<evidence type="ECO:0000313" key="4">
    <source>
        <dbReference type="Proteomes" id="UP000179786"/>
    </source>
</evidence>
<name>A0A1S1MJD7_9GAMM</name>
<dbReference type="Proteomes" id="UP000179786">
    <property type="component" value="Unassembled WGS sequence"/>
</dbReference>
<dbReference type="SUPFAM" id="SSF47473">
    <property type="entry name" value="EF-hand"/>
    <property type="match status" value="1"/>
</dbReference>
<dbReference type="EMBL" id="MKJU01000035">
    <property type="protein sequence ID" value="OHU87125.1"/>
    <property type="molecule type" value="Genomic_DNA"/>
</dbReference>
<protein>
    <submittedName>
        <fullName evidence="3">Calmodulin</fullName>
    </submittedName>
</protein>
<dbReference type="Pfam" id="PF13202">
    <property type="entry name" value="EF-hand_5"/>
    <property type="match status" value="2"/>
</dbReference>
<reference evidence="3 4" key="1">
    <citation type="submission" date="2016-09" db="EMBL/GenBank/DDBJ databases">
        <title>Pseudoalteromonas amylolytica sp. nov., isolated from the surface seawater.</title>
        <authorList>
            <person name="Wu Y.-H."/>
            <person name="Cheng H."/>
            <person name="Jin X.-B."/>
            <person name="Wang C.-S."/>
            <person name="Xu X.-W."/>
        </authorList>
    </citation>
    <scope>NUCLEOTIDE SEQUENCE [LARGE SCALE GENOMIC DNA]</scope>
    <source>
        <strain evidence="3 4">JW1</strain>
    </source>
</reference>
<dbReference type="InterPro" id="IPR011992">
    <property type="entry name" value="EF-hand-dom_pair"/>
</dbReference>
<dbReference type="RefSeq" id="WP_070987610.1">
    <property type="nucleotide sequence ID" value="NZ_MKJU01000035.1"/>
</dbReference>
<keyword evidence="4" id="KW-1185">Reference proteome</keyword>
<dbReference type="OrthoDB" id="6315105at2"/>
<sequence>MKAINALMASMLMMSSAGAMAANFADFDTDKDGVISKSEASASESLMKVFNELDSNKDGELSEDEFNK</sequence>
<dbReference type="GO" id="GO:0005509">
    <property type="term" value="F:calcium ion binding"/>
    <property type="evidence" value="ECO:0007669"/>
    <property type="project" value="InterPro"/>
</dbReference>
<gene>
    <name evidence="3" type="ORF">BET10_00465</name>
</gene>
<proteinExistence type="predicted"/>
<keyword evidence="1" id="KW-0732">Signal</keyword>